<dbReference type="CDD" id="cd02796">
    <property type="entry name" value="tRNA_bind_bactPheRS"/>
    <property type="match status" value="1"/>
</dbReference>
<dbReference type="Gene3D" id="3.30.70.380">
    <property type="entry name" value="Ferrodoxin-fold anticodon-binding domain"/>
    <property type="match status" value="1"/>
</dbReference>
<dbReference type="PANTHER" id="PTHR10947:SF0">
    <property type="entry name" value="PHENYLALANINE--TRNA LIGASE BETA SUBUNIT"/>
    <property type="match status" value="1"/>
</dbReference>
<evidence type="ECO:0000256" key="6">
    <source>
        <dbReference type="ARBA" id="ARBA00017032"/>
    </source>
</evidence>
<keyword evidence="10" id="KW-0479">Metal-binding</keyword>
<dbReference type="InterPro" id="IPR002547">
    <property type="entry name" value="tRNA-bd_dom"/>
</dbReference>
<dbReference type="SUPFAM" id="SSF56037">
    <property type="entry name" value="PheT/TilS domain"/>
    <property type="match status" value="1"/>
</dbReference>
<dbReference type="InterPro" id="IPR045864">
    <property type="entry name" value="aa-tRNA-synth_II/BPL/LPL"/>
</dbReference>
<dbReference type="Proteomes" id="UP000424468">
    <property type="component" value="Chromosome"/>
</dbReference>
<dbReference type="GO" id="GO:0005524">
    <property type="term" value="F:ATP binding"/>
    <property type="evidence" value="ECO:0007669"/>
    <property type="project" value="UniProtKB-KW"/>
</dbReference>
<dbReference type="Gene3D" id="2.40.50.140">
    <property type="entry name" value="Nucleic acid-binding proteins"/>
    <property type="match status" value="1"/>
</dbReference>
<dbReference type="PANTHER" id="PTHR10947">
    <property type="entry name" value="PHENYLALANYL-TRNA SYNTHETASE BETA CHAIN AND LEUCINE-RICH REPEAT-CONTAINING PROTEIN 47"/>
    <property type="match status" value="1"/>
</dbReference>
<dbReference type="GO" id="GO:0004826">
    <property type="term" value="F:phenylalanine-tRNA ligase activity"/>
    <property type="evidence" value="ECO:0007669"/>
    <property type="project" value="UniProtKB-EC"/>
</dbReference>
<keyword evidence="14 19" id="KW-0694">RNA-binding</keyword>
<evidence type="ECO:0000259" key="21">
    <source>
        <dbReference type="PROSITE" id="PS51447"/>
    </source>
</evidence>
<comment type="similarity">
    <text evidence="3">Belongs to the phenylalanyl-tRNA synthetase beta subunit family. Type 1 subfamily.</text>
</comment>
<evidence type="ECO:0000256" key="9">
    <source>
        <dbReference type="ARBA" id="ARBA00022598"/>
    </source>
</evidence>
<evidence type="ECO:0000256" key="13">
    <source>
        <dbReference type="ARBA" id="ARBA00022842"/>
    </source>
</evidence>
<dbReference type="InterPro" id="IPR033714">
    <property type="entry name" value="tRNA_bind_bactPheRS"/>
</dbReference>
<keyword evidence="12" id="KW-0067">ATP-binding</keyword>
<comment type="subunit">
    <text evidence="4">Tetramer of two alpha and two beta subunits.</text>
</comment>
<evidence type="ECO:0000313" key="23">
    <source>
        <dbReference type="EMBL" id="QGS52165.1"/>
    </source>
</evidence>
<dbReference type="GO" id="GO:0000287">
    <property type="term" value="F:magnesium ion binding"/>
    <property type="evidence" value="ECO:0007669"/>
    <property type="project" value="InterPro"/>
</dbReference>
<dbReference type="SUPFAM" id="SSF50249">
    <property type="entry name" value="Nucleic acid-binding proteins"/>
    <property type="match status" value="1"/>
</dbReference>
<evidence type="ECO:0000256" key="10">
    <source>
        <dbReference type="ARBA" id="ARBA00022723"/>
    </source>
</evidence>
<dbReference type="EC" id="6.1.1.20" evidence="5"/>
<feature type="domain" description="TRNA-binding" evidence="20">
    <location>
        <begin position="40"/>
        <end position="148"/>
    </location>
</feature>
<dbReference type="OrthoDB" id="9805455at2"/>
<evidence type="ECO:0000256" key="4">
    <source>
        <dbReference type="ARBA" id="ARBA00011209"/>
    </source>
</evidence>
<dbReference type="SMART" id="SM00874">
    <property type="entry name" value="B5"/>
    <property type="match status" value="1"/>
</dbReference>
<dbReference type="InterPro" id="IPR041616">
    <property type="entry name" value="PheRS_beta_core"/>
</dbReference>
<evidence type="ECO:0000256" key="18">
    <source>
        <dbReference type="ARBA" id="ARBA00049255"/>
    </source>
</evidence>
<evidence type="ECO:0000256" key="7">
    <source>
        <dbReference type="ARBA" id="ARBA00022490"/>
    </source>
</evidence>
<keyword evidence="15" id="KW-0648">Protein biosynthesis</keyword>
<evidence type="ECO:0000256" key="16">
    <source>
        <dbReference type="ARBA" id="ARBA00023146"/>
    </source>
</evidence>
<dbReference type="Gene3D" id="3.30.56.10">
    <property type="match status" value="2"/>
</dbReference>
<sequence length="805" mass="92473">MVITRNWLKNFIDIKGIRSDEITVALNSLGFEVDAKRVYRDLNDQLTLGHVGSVAPIEGTKLNFCFVDKGEDLVSPIVCGANNVKEGQYVIVASPGKTISTGLTLETKEIQGKISEGMICSLTEIGVDQNVQTEVELEGIYPIFTKTDPYSLIGSNEVLNIIGFNDVVWDVDLTLNRSDALGAMQIVKELANYFDKDVKDYTKNLKQIPSIYHVSVSLKETEESKELVRSCAMELFDLKEVHSIHENETEPNIYSFQDIWLKFCGFKSQENFWLDLANVIAIETGQPILFLDPEKLKTQLHIQNNPTDKKPINYQLMCADEVVSTLGVDFNKYFLPSAKSKQVIAVYLSLNPILMRKHQKFANSNSALLQRWIKPISSRLYSLASKRLHYWFDQYNLYSANTEVEVQVEPVDSLKKVEVSLDYINEFLGTKLKVDQVKKLFENLEFKISESKKEVLKFEVDPFRTDISHKAHIIEEIARLYGYNKIESKPQIIEATLKEKQLENKLLKQLENYLIDNGFNNIKTYSLMNKKVVERWDLFNLKDPIDLMSPLSNLRESYRLSIAQSAIEIANLNSSRGNKNLKLYEIADVYNLKGIRDKRLSVLTSGEVFYQKAYNLNISSSYPYLKGILDEVLSIYQIDLNDLNIQNMSKPIDEIHPFINAQVKYKDILIGFIFKLSPRYEQANKLANTFVIELSLSEIEKLFERKNIIKEASKFQKTSRDVTMLLSVSDNYNEVIKNITKDINYLTHFSLLDIYQDETLANEQKSAISVGFEFNSNEKQLTDKEVSSEWQKILDKIKKLKIEVK</sequence>
<dbReference type="InterPro" id="IPR005147">
    <property type="entry name" value="tRNA_synthase_B5-dom"/>
</dbReference>
<dbReference type="RefSeq" id="WP_156006848.1">
    <property type="nucleotide sequence ID" value="NZ_CP046276.1"/>
</dbReference>
<gene>
    <name evidence="23" type="primary">pheT</name>
    <name evidence="23" type="ORF">STABA_v1c08090</name>
</gene>
<dbReference type="Pfam" id="PF01588">
    <property type="entry name" value="tRNA_bind"/>
    <property type="match status" value="1"/>
</dbReference>
<dbReference type="InterPro" id="IPR004532">
    <property type="entry name" value="Phe-tRNA-ligase_IIc_bsu_bact"/>
</dbReference>
<dbReference type="AlphaFoldDB" id="A0A6I6CB51"/>
<dbReference type="NCBIfam" id="TIGR00472">
    <property type="entry name" value="pheT_bact"/>
    <property type="match status" value="1"/>
</dbReference>
<evidence type="ECO:0000256" key="5">
    <source>
        <dbReference type="ARBA" id="ARBA00012814"/>
    </source>
</evidence>
<keyword evidence="16 23" id="KW-0030">Aminoacyl-tRNA synthetase</keyword>
<evidence type="ECO:0000256" key="1">
    <source>
        <dbReference type="ARBA" id="ARBA00001946"/>
    </source>
</evidence>
<dbReference type="PROSITE" id="PS51447">
    <property type="entry name" value="FDX_ACB"/>
    <property type="match status" value="1"/>
</dbReference>
<dbReference type="Pfam" id="PF03484">
    <property type="entry name" value="B5"/>
    <property type="match status" value="1"/>
</dbReference>
<dbReference type="Pfam" id="PF03147">
    <property type="entry name" value="FDX-ACB"/>
    <property type="match status" value="1"/>
</dbReference>
<dbReference type="EMBL" id="CP046276">
    <property type="protein sequence ID" value="QGS52165.1"/>
    <property type="molecule type" value="Genomic_DNA"/>
</dbReference>
<organism evidence="23 24">
    <name type="scientific">Spiroplasma tabanidicola</name>
    <dbReference type="NCBI Taxonomy" id="324079"/>
    <lineage>
        <taxon>Bacteria</taxon>
        <taxon>Bacillati</taxon>
        <taxon>Mycoplasmatota</taxon>
        <taxon>Mollicutes</taxon>
        <taxon>Entomoplasmatales</taxon>
        <taxon>Spiroplasmataceae</taxon>
        <taxon>Spiroplasma</taxon>
    </lineage>
</organism>
<dbReference type="InterPro" id="IPR009061">
    <property type="entry name" value="DNA-bd_dom_put_sf"/>
</dbReference>
<name>A0A6I6CB51_9MOLU</name>
<comment type="cofactor">
    <cofactor evidence="1">
        <name>Mg(2+)</name>
        <dbReference type="ChEBI" id="CHEBI:18420"/>
    </cofactor>
</comment>
<evidence type="ECO:0000256" key="14">
    <source>
        <dbReference type="ARBA" id="ARBA00022884"/>
    </source>
</evidence>
<evidence type="ECO:0000256" key="15">
    <source>
        <dbReference type="ARBA" id="ARBA00022917"/>
    </source>
</evidence>
<dbReference type="InterPro" id="IPR036690">
    <property type="entry name" value="Fdx_antiC-bd_sf"/>
</dbReference>
<reference evidence="23 24" key="1">
    <citation type="submission" date="2019-11" db="EMBL/GenBank/DDBJ databases">
        <title>Complete genome sequence of Spiroplasma tabanidicola TAUS-1 (DSM 22603).</title>
        <authorList>
            <person name="Huang C.-T."/>
            <person name="Lin Y.-C."/>
            <person name="Kuo C.-H."/>
        </authorList>
    </citation>
    <scope>NUCLEOTIDE SEQUENCE [LARGE SCALE GENOMIC DNA]</scope>
    <source>
        <strain evidence="23 24">TAUS-1</strain>
    </source>
</reference>
<dbReference type="Gene3D" id="3.30.930.10">
    <property type="entry name" value="Bira Bifunctional Protein, Domain 2"/>
    <property type="match status" value="1"/>
</dbReference>
<evidence type="ECO:0000256" key="12">
    <source>
        <dbReference type="ARBA" id="ARBA00022840"/>
    </source>
</evidence>
<keyword evidence="8 19" id="KW-0820">tRNA-binding</keyword>
<dbReference type="InterPro" id="IPR012340">
    <property type="entry name" value="NA-bd_OB-fold"/>
</dbReference>
<evidence type="ECO:0000313" key="24">
    <source>
        <dbReference type="Proteomes" id="UP000424468"/>
    </source>
</evidence>
<dbReference type="GO" id="GO:0000049">
    <property type="term" value="F:tRNA binding"/>
    <property type="evidence" value="ECO:0007669"/>
    <property type="project" value="UniProtKB-UniRule"/>
</dbReference>
<dbReference type="GO" id="GO:0009328">
    <property type="term" value="C:phenylalanine-tRNA ligase complex"/>
    <property type="evidence" value="ECO:0007669"/>
    <property type="project" value="TreeGrafter"/>
</dbReference>
<evidence type="ECO:0000256" key="19">
    <source>
        <dbReference type="PROSITE-ProRule" id="PRU00209"/>
    </source>
</evidence>
<dbReference type="Pfam" id="PF17759">
    <property type="entry name" value="tRNA_synthFbeta"/>
    <property type="match status" value="1"/>
</dbReference>
<keyword evidence="13" id="KW-0460">Magnesium</keyword>
<evidence type="ECO:0000259" key="20">
    <source>
        <dbReference type="PROSITE" id="PS50886"/>
    </source>
</evidence>
<keyword evidence="11" id="KW-0547">Nucleotide-binding</keyword>
<dbReference type="SMART" id="SM00896">
    <property type="entry name" value="FDX-ACB"/>
    <property type="match status" value="1"/>
</dbReference>
<evidence type="ECO:0000256" key="11">
    <source>
        <dbReference type="ARBA" id="ARBA00022741"/>
    </source>
</evidence>
<comment type="catalytic activity">
    <reaction evidence="18">
        <text>tRNA(Phe) + L-phenylalanine + ATP = L-phenylalanyl-tRNA(Phe) + AMP + diphosphate + H(+)</text>
        <dbReference type="Rhea" id="RHEA:19413"/>
        <dbReference type="Rhea" id="RHEA-COMP:9668"/>
        <dbReference type="Rhea" id="RHEA-COMP:9699"/>
        <dbReference type="ChEBI" id="CHEBI:15378"/>
        <dbReference type="ChEBI" id="CHEBI:30616"/>
        <dbReference type="ChEBI" id="CHEBI:33019"/>
        <dbReference type="ChEBI" id="CHEBI:58095"/>
        <dbReference type="ChEBI" id="CHEBI:78442"/>
        <dbReference type="ChEBI" id="CHEBI:78531"/>
        <dbReference type="ChEBI" id="CHEBI:456215"/>
        <dbReference type="EC" id="6.1.1.20"/>
    </reaction>
</comment>
<protein>
    <recommendedName>
        <fullName evidence="6">Phenylalanine--tRNA ligase beta subunit</fullName>
        <ecNumber evidence="5">6.1.1.20</ecNumber>
    </recommendedName>
    <alternativeName>
        <fullName evidence="17">Phenylalanyl-tRNA synthetase beta subunit</fullName>
    </alternativeName>
</protein>
<proteinExistence type="inferred from homology"/>
<keyword evidence="24" id="KW-1185">Reference proteome</keyword>
<evidence type="ECO:0000256" key="17">
    <source>
        <dbReference type="ARBA" id="ARBA00033189"/>
    </source>
</evidence>
<dbReference type="SUPFAM" id="SSF55681">
    <property type="entry name" value="Class II aaRS and biotin synthetases"/>
    <property type="match status" value="1"/>
</dbReference>
<dbReference type="KEGG" id="stab:STABA_v1c08090"/>
<evidence type="ECO:0000259" key="22">
    <source>
        <dbReference type="PROSITE" id="PS51483"/>
    </source>
</evidence>
<dbReference type="PROSITE" id="PS51483">
    <property type="entry name" value="B5"/>
    <property type="match status" value="1"/>
</dbReference>
<dbReference type="InterPro" id="IPR045060">
    <property type="entry name" value="Phe-tRNA-ligase_IIc_bsu"/>
</dbReference>
<feature type="domain" description="FDX-ACB" evidence="21">
    <location>
        <begin position="713"/>
        <end position="805"/>
    </location>
</feature>
<keyword evidence="7" id="KW-0963">Cytoplasm</keyword>
<dbReference type="InterPro" id="IPR005121">
    <property type="entry name" value="Fdx_antiC-bd"/>
</dbReference>
<comment type="subcellular location">
    <subcellularLocation>
        <location evidence="2">Cytoplasm</location>
    </subcellularLocation>
</comment>
<feature type="domain" description="B5" evidence="22">
    <location>
        <begin position="412"/>
        <end position="488"/>
    </location>
</feature>
<dbReference type="SUPFAM" id="SSF54991">
    <property type="entry name" value="Anticodon-binding domain of PheRS"/>
    <property type="match status" value="1"/>
</dbReference>
<evidence type="ECO:0000256" key="8">
    <source>
        <dbReference type="ARBA" id="ARBA00022555"/>
    </source>
</evidence>
<evidence type="ECO:0000256" key="2">
    <source>
        <dbReference type="ARBA" id="ARBA00004496"/>
    </source>
</evidence>
<evidence type="ECO:0000256" key="3">
    <source>
        <dbReference type="ARBA" id="ARBA00008653"/>
    </source>
</evidence>
<keyword evidence="9" id="KW-0436">Ligase</keyword>
<dbReference type="GO" id="GO:0006432">
    <property type="term" value="P:phenylalanyl-tRNA aminoacylation"/>
    <property type="evidence" value="ECO:0007669"/>
    <property type="project" value="InterPro"/>
</dbReference>
<dbReference type="PROSITE" id="PS50886">
    <property type="entry name" value="TRBD"/>
    <property type="match status" value="1"/>
</dbReference>
<accession>A0A6I6CB51</accession>
<dbReference type="SUPFAM" id="SSF46955">
    <property type="entry name" value="Putative DNA-binding domain"/>
    <property type="match status" value="1"/>
</dbReference>